<comment type="caution">
    <text evidence="1">The sequence shown here is derived from an EMBL/GenBank/DDBJ whole genome shotgun (WGS) entry which is preliminary data.</text>
</comment>
<dbReference type="AlphaFoldDB" id="A0A645F782"/>
<evidence type="ECO:0000313" key="1">
    <source>
        <dbReference type="EMBL" id="MPN10235.1"/>
    </source>
</evidence>
<name>A0A645F782_9ZZZZ</name>
<accession>A0A645F782</accession>
<reference evidence="1" key="1">
    <citation type="submission" date="2019-08" db="EMBL/GenBank/DDBJ databases">
        <authorList>
            <person name="Kucharzyk K."/>
            <person name="Murdoch R.W."/>
            <person name="Higgins S."/>
            <person name="Loffler F."/>
        </authorList>
    </citation>
    <scope>NUCLEOTIDE SEQUENCE</scope>
</reference>
<proteinExistence type="predicted"/>
<organism evidence="1">
    <name type="scientific">bioreactor metagenome</name>
    <dbReference type="NCBI Taxonomy" id="1076179"/>
    <lineage>
        <taxon>unclassified sequences</taxon>
        <taxon>metagenomes</taxon>
        <taxon>ecological metagenomes</taxon>
    </lineage>
</organism>
<protein>
    <submittedName>
        <fullName evidence="1">Uncharacterized protein</fullName>
    </submittedName>
</protein>
<sequence>MRPRSDFQIDIRLGQSEVIEKLVVHVFVVMLAGVNQQRRSGGHILRKGSQDWGHFHEVGTGSDYTDNGAQVLGPLVRFRHFL</sequence>
<gene>
    <name evidence="1" type="ORF">SDC9_157530</name>
</gene>
<dbReference type="EMBL" id="VSSQ01056382">
    <property type="protein sequence ID" value="MPN10235.1"/>
    <property type="molecule type" value="Genomic_DNA"/>
</dbReference>